<name>A0A9W8N7X1_9PEZI</name>
<accession>A0A9W8N7X1</accession>
<dbReference type="Proteomes" id="UP001148614">
    <property type="component" value="Unassembled WGS sequence"/>
</dbReference>
<proteinExistence type="predicted"/>
<gene>
    <name evidence="1" type="ORF">NPX13_g8970</name>
</gene>
<evidence type="ECO:0000313" key="1">
    <source>
        <dbReference type="EMBL" id="KAJ3561381.1"/>
    </source>
</evidence>
<sequence>MAAPQQKQVKKPAPLSEVNVKNIPRAQFNTIDSAVSMTFPENVESDLANLENSKDQSKMNNPIFNIPISPTKNSDIIFVEGMPFKFSKIMEMGEALTKARRERNFPNTITPTYNVKAIIDDYEDLMRLNAARECAADTKDDAFRPDVASLYVKIQRRIQDRDLTHGEVAAESNVRARLSGFANSTGAETGMYNLMRHAVNSVLRLNNLAVDSDNNHVDSVVTRVVDAIRSNVQNQATHGTHGVDEVNMENVLEHVFDAIEGALGDQANRFDANATRADEQINSLNNLTSAQNAQVNAIASHCHGLSCQLYQRQCHSPHF</sequence>
<reference evidence="1" key="1">
    <citation type="submission" date="2022-07" db="EMBL/GenBank/DDBJ databases">
        <title>Genome Sequence of Xylaria arbuscula.</title>
        <authorList>
            <person name="Buettner E."/>
        </authorList>
    </citation>
    <scope>NUCLEOTIDE SEQUENCE</scope>
    <source>
        <strain evidence="1">VT107</strain>
    </source>
</reference>
<dbReference type="EMBL" id="JANPWZ010002083">
    <property type="protein sequence ID" value="KAJ3561381.1"/>
    <property type="molecule type" value="Genomic_DNA"/>
</dbReference>
<dbReference type="AlphaFoldDB" id="A0A9W8N7X1"/>
<dbReference type="VEuPathDB" id="FungiDB:F4678DRAFT_485735"/>
<evidence type="ECO:0000313" key="2">
    <source>
        <dbReference type="Proteomes" id="UP001148614"/>
    </source>
</evidence>
<comment type="caution">
    <text evidence="1">The sequence shown here is derived from an EMBL/GenBank/DDBJ whole genome shotgun (WGS) entry which is preliminary data.</text>
</comment>
<keyword evidence="2" id="KW-1185">Reference proteome</keyword>
<protein>
    <submittedName>
        <fullName evidence="1">Uncharacterized protein</fullName>
    </submittedName>
</protein>
<organism evidence="1 2">
    <name type="scientific">Xylaria arbuscula</name>
    <dbReference type="NCBI Taxonomy" id="114810"/>
    <lineage>
        <taxon>Eukaryota</taxon>
        <taxon>Fungi</taxon>
        <taxon>Dikarya</taxon>
        <taxon>Ascomycota</taxon>
        <taxon>Pezizomycotina</taxon>
        <taxon>Sordariomycetes</taxon>
        <taxon>Xylariomycetidae</taxon>
        <taxon>Xylariales</taxon>
        <taxon>Xylariaceae</taxon>
        <taxon>Xylaria</taxon>
    </lineage>
</organism>